<dbReference type="InParanoid" id="G0P1X2"/>
<keyword evidence="2" id="KW-1185">Reference proteome</keyword>
<dbReference type="PANTHER" id="PTHR21503:SF8">
    <property type="entry name" value="F-BOX ASSOCIATED DOMAIN-CONTAINING PROTEIN-RELATED"/>
    <property type="match status" value="1"/>
</dbReference>
<accession>G0P1X2</accession>
<proteinExistence type="predicted"/>
<name>G0P1X2_CAEBE</name>
<organism evidence="2">
    <name type="scientific">Caenorhabditis brenneri</name>
    <name type="common">Nematode worm</name>
    <dbReference type="NCBI Taxonomy" id="135651"/>
    <lineage>
        <taxon>Eukaryota</taxon>
        <taxon>Metazoa</taxon>
        <taxon>Ecdysozoa</taxon>
        <taxon>Nematoda</taxon>
        <taxon>Chromadorea</taxon>
        <taxon>Rhabditida</taxon>
        <taxon>Rhabditina</taxon>
        <taxon>Rhabditomorpha</taxon>
        <taxon>Rhabditoidea</taxon>
        <taxon>Rhabditidae</taxon>
        <taxon>Peloderinae</taxon>
        <taxon>Caenorhabditis</taxon>
    </lineage>
</organism>
<protein>
    <recommendedName>
        <fullName evidence="3">F-box associated domain-containing protein</fullName>
    </recommendedName>
</protein>
<evidence type="ECO:0000313" key="2">
    <source>
        <dbReference type="Proteomes" id="UP000008068"/>
    </source>
</evidence>
<evidence type="ECO:0008006" key="3">
    <source>
        <dbReference type="Google" id="ProtNLM"/>
    </source>
</evidence>
<gene>
    <name evidence="1" type="ORF">CAEBREN_02675</name>
</gene>
<sequence>MTINFLRLPLLVKEVVSKQVDWNEFDLANLILELMKSRKLKYCVTLSKTRISIDSIKFTLSNKNLEIKMKKGNKELTIRGSSLAIPPERWLYQSNTFWIHRINYIERPEQNDNHLWQPWCPGPENVINVKKEEGEMETIRRIMDYLNPCLIFKNTSVTIEESEFVNAFFSWNKIQKFEELTISKGSSRDQTTGEPLAINVTSGTLLKILEELEVQNLNLCVQVIDAPDFHYQFSPDKNYKFKKTDIEWAGWLDVDSLTNLKIEKMELNIANGFDQKAIFLLNHWLDGNDETLKELNLTCTGGQNWIRDTIVEGVARNDNRFPGLTKNQLMDQLTSDGEFQISRPDRSQADVTLDYNSLRMIVRPLPMFPMLLNPIRVPHDGPFGPPVGVLVGPFGGRLVYQQLFRFQ</sequence>
<reference evidence="2" key="1">
    <citation type="submission" date="2011-07" db="EMBL/GenBank/DDBJ databases">
        <authorList>
            <consortium name="Caenorhabditis brenneri Sequencing and Analysis Consortium"/>
            <person name="Wilson R.K."/>
        </authorList>
    </citation>
    <scope>NUCLEOTIDE SEQUENCE [LARGE SCALE GENOMIC DNA]</scope>
    <source>
        <strain evidence="2">PB2801</strain>
    </source>
</reference>
<dbReference type="HOGENOM" id="CLU_676576_0_0_1"/>
<evidence type="ECO:0000313" key="1">
    <source>
        <dbReference type="EMBL" id="EGT42868.1"/>
    </source>
</evidence>
<dbReference type="AlphaFoldDB" id="G0P1X2"/>
<dbReference type="EMBL" id="GL380020">
    <property type="protein sequence ID" value="EGT42868.1"/>
    <property type="molecule type" value="Genomic_DNA"/>
</dbReference>
<dbReference type="PANTHER" id="PTHR21503">
    <property type="entry name" value="F-BOX-CONTAINING HYPOTHETICAL PROTEIN C.ELEGANS"/>
    <property type="match status" value="1"/>
</dbReference>
<dbReference type="Proteomes" id="UP000008068">
    <property type="component" value="Unassembled WGS sequence"/>
</dbReference>